<name>A0A1Q9F4A9_SYMMI</name>
<dbReference type="InterPro" id="IPR012337">
    <property type="entry name" value="RNaseH-like_sf"/>
</dbReference>
<feature type="region of interest" description="Disordered" evidence="2">
    <location>
        <begin position="1405"/>
        <end position="1432"/>
    </location>
</feature>
<dbReference type="SUPFAM" id="SSF53098">
    <property type="entry name" value="Ribonuclease H-like"/>
    <property type="match status" value="1"/>
</dbReference>
<evidence type="ECO:0000259" key="4">
    <source>
        <dbReference type="PROSITE" id="PS50994"/>
    </source>
</evidence>
<feature type="compositionally biased region" description="Polar residues" evidence="2">
    <location>
        <begin position="1417"/>
        <end position="1426"/>
    </location>
</feature>
<dbReference type="GO" id="GO:0008270">
    <property type="term" value="F:zinc ion binding"/>
    <property type="evidence" value="ECO:0007669"/>
    <property type="project" value="UniProtKB-KW"/>
</dbReference>
<feature type="compositionally biased region" description="Basic and acidic residues" evidence="2">
    <location>
        <begin position="1483"/>
        <end position="1494"/>
    </location>
</feature>
<sequence length="3315" mass="371424">MHARNETPPPRRCPTSGDEWTRSPVSKKPKEDELITSPIAHGKALWTPAQDSCISSQSSPSTRASSLLLSPASQQRSAGKENRAPRISGTPSRLPTVQENDGMPVPEEAARPGTAGDHTCTTSTTIPFGKPWNWLAALSLLVAWFSPNKSAGPLQSRNYNDFGAYSSAAAVAQEPRSDPPQGLWHGTERALLQDFEILAAAPKGQMAAPSSHTGGVPLEEWRKDIPPGWRPGMEAYPLKLYFAKLKLWYRCAEVPDEMIGPLVAGRLAGAAQRIALELKLVRPDGQFDVGDAALVRLSVDQVIDPADGTTILQHAIPSGVQALCNALREAFGESDDTQVTKALESFFEYRRPPALGLQEFAAEWELRFEDARARAGLEMNNVAKTYMWMKQACIPQRHQDDLKLQIHGDLSRFNEVRQLALRLAHRVDKGGSGDVFFEENMDHSEPYEQWPDETYWTDDWWTDDSWSVVEEPYEDAYWYEEDSYYDDHSWNHSPDAEPGHQGGDDVQWDQGEGIYSAGGYRPGKGRGKSKGNGPFGTGCFICGSRWHLAADCPVRGKSGQGKGKGWKGGKSKSRFGSKGKAKGKGKGKGKWSKGYGKPRYYMDERSENQLRHAREGLHLGMGDTPPKQTATQYFNMSDEHDMPKSAQADDLLRLSKAAPHPAKEQYEDNPETAEPVAKNLTFFFRKHEDGEEVKTPRHRTHYGEDSHLGIYHTVQGRRRRGLIIDPGAANGLIGSETLRDLLSHVDMAEKVERTVEWSEKKSEVTGISGSADTTLGEVKIGLPMLRGLSKASYVADVVGGEASCCPALVGNPALVNMGATIAANWFTNKDGLLIVPNDQPNSDDEPYVLLRLLYTDSRHYMLPLDEQTSANEEKHRAQTFLTTISKSASRSKAAAVYDVCSWSVVDHDGPSFATSSISQEATSTAQDEAYFQTPSTYPGDSFPDHMLQPQTQRLERYYSGMKEEYYTKSAKAQITPRNFSRWRQTRGSTGPVQLWELFSGSARLSYMALLAGLAVAFPVDLRYGWDLSVKEHQDMILQAQELMDPKVMVMSPSCAPWVTTAKDLTEAERDNLRAHEHEALKFVKVVAGRQADRGRAFVVEQPWTSSGWRHSPLATLQQDFRGCRPRQRTDLCCFGAMDRGGLPLLKATGLQGNISLRNLTKRCQGHRVGHGTLRGPTDRPSTAFPQMFCKAFIKDVTKYLKTIDERPAGVFAADRDRPRSTSSSSKDPAVIRNAVTTPLPQLLEEFKQAATKRENLDDVKVNWPDGVTVSDSVNVISEEKGKHNHWTQDPVHLAVLRKVFGRVLDVKGVCTSLQTETYPLPMPFLRTESAPYRVIVRGEVKNWVVKKAEDLRTMTTRQLNEKIYCEDWVIAIFGSTAKDKDYWEVDRVKGKATRHHIQPRTAMFTPREDEGPVSMEELSTSRTTVATPYDKPGPKVVIKDDWTTRDSSRAAIEQGRWTGTSEFEILVRDEDPRDDDPVVRISEEHESAMDREEQAAEGEDIDDGQAIDPPKRANFDFRRVLVRLPRLARDDPQQAKRLLLGLHERFWHANSSDLQTMLSRAGMPAEVVKLVPETIAACGVCRKFSRLKSRPKVRADHPTSFNEEVQVDYFRLWDHWFMMIVDVATRYKTIVQVQGRDLPTALRALLQHWLRFFGPMKVLVSDQESCLMSHEAAAEFERLNIARSPAGTTRGGAQGQHTTTGVVEKHTDLAKITMMKLRAEAECQGMDIDYGDLAAEASFAQNATLNVGGYTPHMMVTGSLPMPFYDIDAPGIQAISGASQVSTSVYERALRLRQLALTAATQSIMENRIARASHTRPQRTPLEDLKSGVSEVEFHREDADGFGWRGPARLLKLQDNGSAIVEYQGRPYLIPLRNLRSFRGVYHSHYNLESAEANLRSQELDSWTALRRLMQSTEATVPFRVDTFGYLKNSSGTWVRIPKTMATQQQNEIYDDIVLASKFLTDKECHGIQVAVGVKKIHPHPGTTGTLVAWRRRTMKMSIADNPKGTTMSTVPFRIAGREDMCYIYFYSYAPNFIEITPDTWRPKGLPLEESPVVPISMEEDGDSREPPQKRDGPETRTVTIGPESKKQRILAATLPTSEFMGDQFLYMHRNTWKTRIPEEASDEPLDMNYNEVADHRRELFYMKSAGWHADIATGNIFRVDSTTDNIEEDQVYDIWPQVEEADAKEIAQFVAEDAFEPKKLVDLPANCAVIDGIWVRKWKRGADLKRVVKSRMCVRGCHDPWKSVMNNRSSTATRLSQRLILVAASNNDDDVESWDVAGAFLKGLTYKELWKCLKELGLHTVERLIAIVPPHNVWRHLRKLSKKFAIPEDDLANWVLLCLKPVYGLSEAPLAWQLFLHKFLRELGGIQSHFDECFWYWAAPKPGRWPTSSLTTHVDDLAARGKRTWLDNTFELMVKKFGKLTRQKLPFMHCGCKYSRTTDGFKVDQRDYVEMLQPAELGKDDDENRDLTPTEVTSLRSIVGGLMWTSLTRPDVLAELSSLQSAVTKAKVKHLRSANELISRAKEDKDAAIYYREGVLIVLMSDTVDIHNEHIVCDDNFVSSNLSGRAQLLHVQSTKAKRVSYSTSHGETLAAIAGLEAATLVSTRLAEITYGGRQPSLQELLAIQETGSSHFPVDAHTDCRDFFELSTGARTLPQDKSQRLYIMAHREARASGRLRWVILTPTECMTADALTKTMVSPCMMHWLSTGTIRFWNCGHPLEMKRLPPPSTTFDEDDLIAGDTSLRKGRTPLPLRYTKHGTTSGSTYDRQLRHRLGPNRDAGRHCFSIDGYPMRSLVDENFGVYYTNLDYYAGIILTVDFKNHDLLDYRTSIYADANVPLVAAPLSPVSRPIPGLDLVTADPPVKNTFIHIESPNKTRALRSPPKTEPPSFAPESGETQGHFQGVPFPPTDPACLSLAGSFDAVGDQGYGSDRGLTVRISDYLPELPEGPRQSKGLPLRIADYMPAACHEHGIGSDMEGMPGMVYGGQDMYCYQTPSYQTEAPQQLPAQMLAALHSPPMEQFMAQLQVDPMQVQHYVAQMLQMQGPAPQAHGDTMPAQQHDDCMCRSQARQREKARGLWTGLTTSMLAELIGRRTDRVRTLALRAWDAETVSCHEAEAQQQSLEAAGIEDFAERVPAVDGSTLDWRSVPEAVGLWLTWYEVLCRIIHEAAGHECYLVARTPVEDDAEYAEGFGPSIFRLLDGLDRYDPDWHACVGFIRSKSRMQSLEWACGHDFSESLPTPCASADTVRRVRFQEPHIIEVASWKDATRLMQHRGKKKIDEEEFMLGALSSLPHRVAFMAALTPMVLRFAIGIVDTVM</sequence>
<keyword evidence="1" id="KW-0479">Metal-binding</keyword>
<reference evidence="5 6" key="1">
    <citation type="submission" date="2016-02" db="EMBL/GenBank/DDBJ databases">
        <title>Genome analysis of coral dinoflagellate symbionts highlights evolutionary adaptations to a symbiotic lifestyle.</title>
        <authorList>
            <person name="Aranda M."/>
            <person name="Li Y."/>
            <person name="Liew Y.J."/>
            <person name="Baumgarten S."/>
            <person name="Simakov O."/>
            <person name="Wilson M."/>
            <person name="Piel J."/>
            <person name="Ashoor H."/>
            <person name="Bougouffa S."/>
            <person name="Bajic V.B."/>
            <person name="Ryu T."/>
            <person name="Ravasi T."/>
            <person name="Bayer T."/>
            <person name="Micklem G."/>
            <person name="Kim H."/>
            <person name="Bhak J."/>
            <person name="Lajeunesse T.C."/>
            <person name="Voolstra C.R."/>
        </authorList>
    </citation>
    <scope>NUCLEOTIDE SEQUENCE [LARGE SCALE GENOMIC DNA]</scope>
    <source>
        <strain evidence="5 6">CCMP2467</strain>
    </source>
</reference>
<dbReference type="InterPro" id="IPR001878">
    <property type="entry name" value="Znf_CCHC"/>
</dbReference>
<feature type="region of interest" description="Disordered" evidence="2">
    <location>
        <begin position="1211"/>
        <end position="1231"/>
    </location>
</feature>
<gene>
    <name evidence="5" type="ORF">AK812_SmicGene1358</name>
</gene>
<evidence type="ECO:0000313" key="6">
    <source>
        <dbReference type="Proteomes" id="UP000186817"/>
    </source>
</evidence>
<feature type="compositionally biased region" description="Basic and acidic residues" evidence="2">
    <location>
        <begin position="2064"/>
        <end position="2075"/>
    </location>
</feature>
<keyword evidence="1" id="KW-0863">Zinc-finger</keyword>
<keyword evidence="1" id="KW-0862">Zinc</keyword>
<feature type="region of interest" description="Disordered" evidence="2">
    <location>
        <begin position="556"/>
        <end position="599"/>
    </location>
</feature>
<dbReference type="InterPro" id="IPR036397">
    <property type="entry name" value="RNaseH_sf"/>
</dbReference>
<dbReference type="Proteomes" id="UP000186817">
    <property type="component" value="Unassembled WGS sequence"/>
</dbReference>
<proteinExistence type="predicted"/>
<protein>
    <recommendedName>
        <fullName evidence="7">Copia protein</fullName>
    </recommendedName>
</protein>
<organism evidence="5 6">
    <name type="scientific">Symbiodinium microadriaticum</name>
    <name type="common">Dinoflagellate</name>
    <name type="synonym">Zooxanthella microadriatica</name>
    <dbReference type="NCBI Taxonomy" id="2951"/>
    <lineage>
        <taxon>Eukaryota</taxon>
        <taxon>Sar</taxon>
        <taxon>Alveolata</taxon>
        <taxon>Dinophyceae</taxon>
        <taxon>Suessiales</taxon>
        <taxon>Symbiodiniaceae</taxon>
        <taxon>Symbiodinium</taxon>
    </lineage>
</organism>
<feature type="compositionally biased region" description="Basic and acidic residues" evidence="2">
    <location>
        <begin position="489"/>
        <end position="498"/>
    </location>
</feature>
<feature type="region of interest" description="Disordered" evidence="2">
    <location>
        <begin position="2053"/>
        <end position="2087"/>
    </location>
</feature>
<dbReference type="OrthoDB" id="417138at2759"/>
<feature type="region of interest" description="Disordered" evidence="2">
    <location>
        <begin position="1"/>
        <end position="120"/>
    </location>
</feature>
<feature type="region of interest" description="Disordered" evidence="2">
    <location>
        <begin position="489"/>
        <end position="529"/>
    </location>
</feature>
<feature type="region of interest" description="Disordered" evidence="2">
    <location>
        <begin position="2873"/>
        <end position="2899"/>
    </location>
</feature>
<dbReference type="GO" id="GO:0015074">
    <property type="term" value="P:DNA integration"/>
    <property type="evidence" value="ECO:0007669"/>
    <property type="project" value="InterPro"/>
</dbReference>
<evidence type="ECO:0008006" key="7">
    <source>
        <dbReference type="Google" id="ProtNLM"/>
    </source>
</evidence>
<dbReference type="PROSITE" id="PS50158">
    <property type="entry name" value="ZF_CCHC"/>
    <property type="match status" value="1"/>
</dbReference>
<comment type="caution">
    <text evidence="5">The sequence shown here is derived from an EMBL/GenBank/DDBJ whole genome shotgun (WGS) entry which is preliminary data.</text>
</comment>
<dbReference type="Gene3D" id="3.30.420.10">
    <property type="entry name" value="Ribonuclease H-like superfamily/Ribonuclease H"/>
    <property type="match status" value="1"/>
</dbReference>
<dbReference type="PROSITE" id="PS50994">
    <property type="entry name" value="INTEGRASE"/>
    <property type="match status" value="1"/>
</dbReference>
<keyword evidence="6" id="KW-1185">Reference proteome</keyword>
<dbReference type="InterPro" id="IPR001584">
    <property type="entry name" value="Integrase_cat-core"/>
</dbReference>
<evidence type="ECO:0000259" key="3">
    <source>
        <dbReference type="PROSITE" id="PS50158"/>
    </source>
</evidence>
<evidence type="ECO:0000256" key="2">
    <source>
        <dbReference type="SAM" id="MobiDB-lite"/>
    </source>
</evidence>
<accession>A0A1Q9F4A9</accession>
<feature type="compositionally biased region" description="Basic residues" evidence="2">
    <location>
        <begin position="564"/>
        <end position="591"/>
    </location>
</feature>
<feature type="domain" description="CCHC-type" evidence="3">
    <location>
        <begin position="539"/>
        <end position="553"/>
    </location>
</feature>
<feature type="compositionally biased region" description="Low complexity" evidence="2">
    <location>
        <begin position="52"/>
        <end position="77"/>
    </location>
</feature>
<dbReference type="EMBL" id="LSRX01000014">
    <property type="protein sequence ID" value="OLQ14518.1"/>
    <property type="molecule type" value="Genomic_DNA"/>
</dbReference>
<feature type="region of interest" description="Disordered" evidence="2">
    <location>
        <begin position="1483"/>
        <end position="1509"/>
    </location>
</feature>
<dbReference type="GO" id="GO:0003676">
    <property type="term" value="F:nucleic acid binding"/>
    <property type="evidence" value="ECO:0007669"/>
    <property type="project" value="InterPro"/>
</dbReference>
<feature type="compositionally biased region" description="Polar residues" evidence="2">
    <location>
        <begin position="89"/>
        <end position="99"/>
    </location>
</feature>
<evidence type="ECO:0000313" key="5">
    <source>
        <dbReference type="EMBL" id="OLQ14518.1"/>
    </source>
</evidence>
<evidence type="ECO:0000256" key="1">
    <source>
        <dbReference type="PROSITE-ProRule" id="PRU00047"/>
    </source>
</evidence>
<feature type="domain" description="Integrase catalytic" evidence="4">
    <location>
        <begin position="1594"/>
        <end position="1760"/>
    </location>
</feature>
<feature type="compositionally biased region" description="Acidic residues" evidence="2">
    <location>
        <begin position="1495"/>
        <end position="1505"/>
    </location>
</feature>